<organism evidence="2">
    <name type="scientific">Amblyomma cajennense</name>
    <name type="common">Cayenne tick</name>
    <name type="synonym">Acarus cajennensis</name>
    <dbReference type="NCBI Taxonomy" id="34607"/>
    <lineage>
        <taxon>Eukaryota</taxon>
        <taxon>Metazoa</taxon>
        <taxon>Ecdysozoa</taxon>
        <taxon>Arthropoda</taxon>
        <taxon>Chelicerata</taxon>
        <taxon>Arachnida</taxon>
        <taxon>Acari</taxon>
        <taxon>Parasitiformes</taxon>
        <taxon>Ixodida</taxon>
        <taxon>Ixodoidea</taxon>
        <taxon>Ixodidae</taxon>
        <taxon>Amblyomminae</taxon>
        <taxon>Amblyomma</taxon>
    </lineage>
</organism>
<evidence type="ECO:0000256" key="1">
    <source>
        <dbReference type="SAM" id="SignalP"/>
    </source>
</evidence>
<keyword evidence="1" id="KW-0732">Signal</keyword>
<protein>
    <submittedName>
        <fullName evidence="2">Putative secreted protein</fullName>
    </submittedName>
</protein>
<dbReference type="AlphaFoldDB" id="A0A023FB77"/>
<accession>A0A023FB77</accession>
<evidence type="ECO:0000313" key="2">
    <source>
        <dbReference type="EMBL" id="JAC18771.1"/>
    </source>
</evidence>
<feature type="chain" id="PRO_5001516234" evidence="1">
    <location>
        <begin position="23"/>
        <end position="77"/>
    </location>
</feature>
<feature type="signal peptide" evidence="1">
    <location>
        <begin position="1"/>
        <end position="22"/>
    </location>
</feature>
<name>A0A023FB77_AMBCJ</name>
<dbReference type="EMBL" id="GBBK01005711">
    <property type="protein sequence ID" value="JAC18771.1"/>
    <property type="molecule type" value="mRNA"/>
</dbReference>
<sequence>MVFRFLSVILRIHCTCRTVLQAANPSRSILALVPPIFLTCSNPTKPSHVCCASPPANRKCCHSPVPLPCCTNSILAQ</sequence>
<reference evidence="2" key="1">
    <citation type="submission" date="2014-03" db="EMBL/GenBank/DDBJ databases">
        <title>The sialotranscriptome of Amblyomma triste, Amblyomma parvum and Amblyomma cajennense ticks, uncovered by 454-based RNA-seq.</title>
        <authorList>
            <person name="Garcia G.R."/>
            <person name="Gardinassi L.G."/>
            <person name="Ribeiro J.M."/>
            <person name="Anatriello E."/>
            <person name="Ferreira B.R."/>
            <person name="Moreira H.N."/>
            <person name="Mafra C."/>
            <person name="Olegario M.M."/>
            <person name="Szabo P.J."/>
            <person name="Miranda-Santos I.K."/>
            <person name="Maruyama S.R."/>
        </authorList>
    </citation>
    <scope>NUCLEOTIDE SEQUENCE</scope>
    <source>
        <strain evidence="2">Uberlandia</strain>
        <tissue evidence="2">Salivary glands</tissue>
    </source>
</reference>
<proteinExistence type="evidence at transcript level"/>